<keyword evidence="3" id="KW-1185">Reference proteome</keyword>
<accession>K9WDY3</accession>
<protein>
    <recommendedName>
        <fullName evidence="4">Tetratricopeptide repeat protein</fullName>
    </recommendedName>
</protein>
<feature type="signal peptide" evidence="1">
    <location>
        <begin position="1"/>
        <end position="25"/>
    </location>
</feature>
<gene>
    <name evidence="2" type="ORF">Mic7113_1881</name>
</gene>
<dbReference type="Gene3D" id="1.25.40.10">
    <property type="entry name" value="Tetratricopeptide repeat domain"/>
    <property type="match status" value="5"/>
</dbReference>
<evidence type="ECO:0000313" key="3">
    <source>
        <dbReference type="Proteomes" id="UP000010471"/>
    </source>
</evidence>
<evidence type="ECO:0008006" key="4">
    <source>
        <dbReference type="Google" id="ProtNLM"/>
    </source>
</evidence>
<feature type="chain" id="PRO_5003937923" description="Tetratricopeptide repeat protein" evidence="1">
    <location>
        <begin position="26"/>
        <end position="649"/>
    </location>
</feature>
<dbReference type="Pfam" id="PF13374">
    <property type="entry name" value="TPR_10"/>
    <property type="match status" value="1"/>
</dbReference>
<proteinExistence type="predicted"/>
<dbReference type="SUPFAM" id="SSF48452">
    <property type="entry name" value="TPR-like"/>
    <property type="match status" value="1"/>
</dbReference>
<reference evidence="2 3" key="1">
    <citation type="submission" date="2012-06" db="EMBL/GenBank/DDBJ databases">
        <title>Finished chromosome of genome of Microcoleus sp. PCC 7113.</title>
        <authorList>
            <consortium name="US DOE Joint Genome Institute"/>
            <person name="Gugger M."/>
            <person name="Coursin T."/>
            <person name="Rippka R."/>
            <person name="Tandeau De Marsac N."/>
            <person name="Huntemann M."/>
            <person name="Wei C.-L."/>
            <person name="Han J."/>
            <person name="Detter J.C."/>
            <person name="Han C."/>
            <person name="Tapia R."/>
            <person name="Chen A."/>
            <person name="Kyrpides N."/>
            <person name="Mavromatis K."/>
            <person name="Markowitz V."/>
            <person name="Szeto E."/>
            <person name="Ivanova N."/>
            <person name="Pagani I."/>
            <person name="Pati A."/>
            <person name="Goodwin L."/>
            <person name="Nordberg H.P."/>
            <person name="Cantor M.N."/>
            <person name="Hua S.X."/>
            <person name="Woyke T."/>
            <person name="Kerfeld C.A."/>
        </authorList>
    </citation>
    <scope>NUCLEOTIDE SEQUENCE [LARGE SCALE GENOMIC DNA]</scope>
    <source>
        <strain evidence="2 3">PCC 7113</strain>
    </source>
</reference>
<sequence length="649" mass="69084">MPSQKTIFPPLALSLLIILGSPGIASSIATTRQPTPATATTASASRQKFLTTSVQAGERGRSSYEDRKAGEILAGQLFLPCCTSQAEVLAVLAFNLATSGNIEQSQPLFERAIQVAEVISDRAAKIRALSAIALNLAQVGQTPRSEQLFNTAVQLAKKTSPDFDLYAQGPALRDVIMQMAQARQTERALQLTKTLSSHLLKAQALNEIAASLADRGQWQQAKSILLEALQFARGITGDYAYESNGFCGNEKFAVLSKIAGNLSLLSQLDRALQVAGSVSGCSSAAGQSTQDYQAWAFLGILSHLKKVDSVKQTWKSAQAIQSPLEQSIAWSAIAVKLIDMGEVPLALSIAQKIAAIPPVKDYSPEWTLLNLGTKENALRDIAIKLTQKQQFDAAMQVVQGMTASPPSVSGSMQESDLFPQPSIKDTTLGEIAHQMALAGQVSSALQVANSIPNIEGKALAQIAIARVLQTTKQGSQASKLLQDLVLPPTPIKPNDYYGYQPLSHIATALVTVGQTDRALQMAESIPSDLLRETTLTDIAVQLADLGQIEPAVKLAKNLKGQGSRSILFNKVASKLVELGQLDQALQIASSPASSSSSLEGSEKAKLLAEIADKFAQIGQRSQALKVAETIEDNELKAKTIAEIATKLAL</sequence>
<dbReference type="InterPro" id="IPR011990">
    <property type="entry name" value="TPR-like_helical_dom_sf"/>
</dbReference>
<dbReference type="AlphaFoldDB" id="K9WDY3"/>
<dbReference type="RefSeq" id="WP_015181889.1">
    <property type="nucleotide sequence ID" value="NC_019738.1"/>
</dbReference>
<evidence type="ECO:0000256" key="1">
    <source>
        <dbReference type="SAM" id="SignalP"/>
    </source>
</evidence>
<dbReference type="KEGG" id="mic:Mic7113_1881"/>
<organism evidence="2 3">
    <name type="scientific">Allocoleopsis franciscana PCC 7113</name>
    <dbReference type="NCBI Taxonomy" id="1173027"/>
    <lineage>
        <taxon>Bacteria</taxon>
        <taxon>Bacillati</taxon>
        <taxon>Cyanobacteriota</taxon>
        <taxon>Cyanophyceae</taxon>
        <taxon>Coleofasciculales</taxon>
        <taxon>Coleofasciculaceae</taxon>
        <taxon>Allocoleopsis</taxon>
        <taxon>Allocoleopsis franciscana</taxon>
    </lineage>
</organism>
<evidence type="ECO:0000313" key="2">
    <source>
        <dbReference type="EMBL" id="AFZ17737.1"/>
    </source>
</evidence>
<dbReference type="OrthoDB" id="458687at2"/>
<dbReference type="Proteomes" id="UP000010471">
    <property type="component" value="Chromosome"/>
</dbReference>
<name>K9WDY3_9CYAN</name>
<dbReference type="eggNOG" id="COG0457">
    <property type="taxonomic scope" value="Bacteria"/>
</dbReference>
<keyword evidence="1" id="KW-0732">Signal</keyword>
<dbReference type="HOGENOM" id="CLU_421995_0_0_3"/>
<dbReference type="EMBL" id="CP003630">
    <property type="protein sequence ID" value="AFZ17737.1"/>
    <property type="molecule type" value="Genomic_DNA"/>
</dbReference>
<dbReference type="Pfam" id="PF13424">
    <property type="entry name" value="TPR_12"/>
    <property type="match status" value="1"/>
</dbReference>